<comment type="function">
    <text evidence="7">Modifies, by uridylylation and deuridylylation, the PII regulatory proteins (GlnB and homologs), in response to the nitrogen status of the cell that GlnD senses through the glutamine level. Under low glutamine levels, catalyzes the conversion of the PII proteins and UTP to PII-UMP and PPi, while under higher glutamine levels, GlnD hydrolyzes PII-UMP to PII and UMP (deuridylylation). Thus, controls uridylylation state and activity of the PII proteins, and plays an important role in the regulation of nitrogen metabolism.</text>
</comment>
<name>A0ABW2KY53_9PROT</name>
<dbReference type="Gene3D" id="3.30.460.10">
    <property type="entry name" value="Beta Polymerase, domain 2"/>
    <property type="match status" value="1"/>
</dbReference>
<keyword evidence="5 7" id="KW-0460">Magnesium</keyword>
<comment type="catalytic activity">
    <reaction evidence="7">
        <text>[protein-PII]-uridylyl-L-tyrosine + H2O = [protein-PII]-L-tyrosine + UMP + H(+)</text>
        <dbReference type="Rhea" id="RHEA:48600"/>
        <dbReference type="Rhea" id="RHEA-COMP:12147"/>
        <dbReference type="Rhea" id="RHEA-COMP:12148"/>
        <dbReference type="ChEBI" id="CHEBI:15377"/>
        <dbReference type="ChEBI" id="CHEBI:15378"/>
        <dbReference type="ChEBI" id="CHEBI:46858"/>
        <dbReference type="ChEBI" id="CHEBI:57865"/>
        <dbReference type="ChEBI" id="CHEBI:90602"/>
    </reaction>
</comment>
<dbReference type="HAMAP" id="MF_00277">
    <property type="entry name" value="PII_uridylyl_transf"/>
    <property type="match status" value="1"/>
</dbReference>
<dbReference type="InterPro" id="IPR045865">
    <property type="entry name" value="ACT-like_dom_sf"/>
</dbReference>
<dbReference type="PROSITE" id="PS51831">
    <property type="entry name" value="HD"/>
    <property type="match status" value="1"/>
</dbReference>
<dbReference type="RefSeq" id="WP_377359556.1">
    <property type="nucleotide sequence ID" value="NZ_JBHTCM010000010.1"/>
</dbReference>
<dbReference type="PANTHER" id="PTHR47320:SF1">
    <property type="entry name" value="BIFUNCTIONAL URIDYLYLTRANSFERASE_URIDYLYL-REMOVING ENZYME"/>
    <property type="match status" value="1"/>
</dbReference>
<dbReference type="NCBIfam" id="TIGR01693">
    <property type="entry name" value="UTase_glnD"/>
    <property type="match status" value="1"/>
</dbReference>
<comment type="catalytic activity">
    <reaction evidence="7">
        <text>[protein-PII]-L-tyrosine + UTP = [protein-PII]-uridylyl-L-tyrosine + diphosphate</text>
        <dbReference type="Rhea" id="RHEA:13673"/>
        <dbReference type="Rhea" id="RHEA-COMP:12147"/>
        <dbReference type="Rhea" id="RHEA-COMP:12148"/>
        <dbReference type="ChEBI" id="CHEBI:33019"/>
        <dbReference type="ChEBI" id="CHEBI:46398"/>
        <dbReference type="ChEBI" id="CHEBI:46858"/>
        <dbReference type="ChEBI" id="CHEBI:90602"/>
        <dbReference type="EC" id="2.7.7.59"/>
    </reaction>
</comment>
<comment type="domain">
    <text evidence="7">Has four distinct domains: an N-terminal nucleotidyltransferase (NT) domain responsible for UTase activity, a central HD domain that encodes UR activity, and two C-terminal ACT domains that seem to have a role in glutamine sensing.</text>
</comment>
<dbReference type="CDD" id="cd04899">
    <property type="entry name" value="ACT_ACR-UUR-like_2"/>
    <property type="match status" value="1"/>
</dbReference>
<evidence type="ECO:0000256" key="5">
    <source>
        <dbReference type="ARBA" id="ARBA00022842"/>
    </source>
</evidence>
<dbReference type="PANTHER" id="PTHR47320">
    <property type="entry name" value="BIFUNCTIONAL URIDYLYLTRANSFERASE/URIDYLYL-REMOVING ENZYME"/>
    <property type="match status" value="1"/>
</dbReference>
<evidence type="ECO:0000256" key="4">
    <source>
        <dbReference type="ARBA" id="ARBA00022801"/>
    </source>
</evidence>
<evidence type="ECO:0000313" key="11">
    <source>
        <dbReference type="EMBL" id="MFC7334063.1"/>
    </source>
</evidence>
<dbReference type="SUPFAM" id="SSF81301">
    <property type="entry name" value="Nucleotidyltransferase"/>
    <property type="match status" value="1"/>
</dbReference>
<dbReference type="Pfam" id="PF08335">
    <property type="entry name" value="GlnD_UR_UTase"/>
    <property type="match status" value="1"/>
</dbReference>
<evidence type="ECO:0000256" key="2">
    <source>
        <dbReference type="ARBA" id="ARBA00022695"/>
    </source>
</evidence>
<dbReference type="SUPFAM" id="SSF81891">
    <property type="entry name" value="Poly A polymerase C-terminal region-like"/>
    <property type="match status" value="1"/>
</dbReference>
<comment type="cofactor">
    <cofactor evidence="7">
        <name>Mg(2+)</name>
        <dbReference type="ChEBI" id="CHEBI:18420"/>
    </cofactor>
</comment>
<keyword evidence="1 7" id="KW-0808">Transferase</keyword>
<dbReference type="Gene3D" id="3.30.70.260">
    <property type="match status" value="1"/>
</dbReference>
<comment type="similarity">
    <text evidence="7">Belongs to the GlnD family.</text>
</comment>
<proteinExistence type="inferred from homology"/>
<feature type="domain" description="ACT" evidence="9">
    <location>
        <begin position="863"/>
        <end position="944"/>
    </location>
</feature>
<feature type="domain" description="ACT" evidence="9">
    <location>
        <begin position="750"/>
        <end position="827"/>
    </location>
</feature>
<comment type="activity regulation">
    <text evidence="7">Uridylyltransferase (UTase) activity is inhibited by glutamine, while glutamine activates uridylyl-removing (UR) activity.</text>
</comment>
<feature type="region of interest" description="Disordered" evidence="8">
    <location>
        <begin position="1"/>
        <end position="28"/>
    </location>
</feature>
<reference evidence="12" key="1">
    <citation type="journal article" date="2019" name="Int. J. Syst. Evol. Microbiol.">
        <title>The Global Catalogue of Microorganisms (GCM) 10K type strain sequencing project: providing services to taxonomists for standard genome sequencing and annotation.</title>
        <authorList>
            <consortium name="The Broad Institute Genomics Platform"/>
            <consortium name="The Broad Institute Genome Sequencing Center for Infectious Disease"/>
            <person name="Wu L."/>
            <person name="Ma J."/>
        </authorList>
    </citation>
    <scope>NUCLEOTIDE SEQUENCE [LARGE SCALE GENOMIC DNA]</scope>
    <source>
        <strain evidence="12">CGMCC 1.16275</strain>
    </source>
</reference>
<keyword evidence="12" id="KW-1185">Reference proteome</keyword>
<protein>
    <recommendedName>
        <fullName evidence="7">Bifunctional uridylyltransferase/uridylyl-removing enzyme</fullName>
        <shortName evidence="7">UTase/UR</shortName>
    </recommendedName>
    <alternativeName>
        <fullName evidence="7">Bifunctional [protein-PII] modification enzyme</fullName>
    </alternativeName>
    <alternativeName>
        <fullName evidence="7">Bifunctional nitrogen sensor protein</fullName>
    </alternativeName>
    <domain>
        <recommendedName>
            <fullName evidence="7">[Protein-PII] uridylyltransferase</fullName>
            <shortName evidence="7">PII uridylyltransferase</shortName>
            <shortName evidence="7">UTase</shortName>
            <ecNumber evidence="7">2.7.7.59</ecNumber>
        </recommendedName>
    </domain>
    <domain>
        <recommendedName>
            <fullName evidence="7">[Protein-PII]-UMP uridylyl-removing enzyme</fullName>
            <shortName evidence="7">UR</shortName>
            <ecNumber evidence="7">3.1.4.-</ecNumber>
        </recommendedName>
    </domain>
</protein>
<feature type="region of interest" description="Uridylyltransferase" evidence="7">
    <location>
        <begin position="1"/>
        <end position="392"/>
    </location>
</feature>
<dbReference type="EC" id="2.7.7.59" evidence="7"/>
<dbReference type="InterPro" id="IPR013546">
    <property type="entry name" value="PII_UdlTrfase/GS_AdlTrfase"/>
</dbReference>
<feature type="domain" description="HD" evidence="10">
    <location>
        <begin position="510"/>
        <end position="632"/>
    </location>
</feature>
<comment type="caution">
    <text evidence="11">The sequence shown here is derived from an EMBL/GenBank/DDBJ whole genome shotgun (WGS) entry which is preliminary data.</text>
</comment>
<dbReference type="GO" id="GO:0008773">
    <property type="term" value="F:[protein-PII] uridylyltransferase activity"/>
    <property type="evidence" value="ECO:0007669"/>
    <property type="project" value="UniProtKB-EC"/>
</dbReference>
<keyword evidence="4 7" id="KW-0378">Hydrolase</keyword>
<dbReference type="InterPro" id="IPR003607">
    <property type="entry name" value="HD/PDEase_dom"/>
</dbReference>
<evidence type="ECO:0000256" key="7">
    <source>
        <dbReference type="HAMAP-Rule" id="MF_00277"/>
    </source>
</evidence>
<dbReference type="InterPro" id="IPR010043">
    <property type="entry name" value="UTase/UR"/>
</dbReference>
<organism evidence="11 12">
    <name type="scientific">Rhodocista pekingensis</name>
    <dbReference type="NCBI Taxonomy" id="201185"/>
    <lineage>
        <taxon>Bacteria</taxon>
        <taxon>Pseudomonadati</taxon>
        <taxon>Pseudomonadota</taxon>
        <taxon>Alphaproteobacteria</taxon>
        <taxon>Rhodospirillales</taxon>
        <taxon>Azospirillaceae</taxon>
        <taxon>Rhodocista</taxon>
    </lineage>
</organism>
<gene>
    <name evidence="7" type="primary">glnD</name>
    <name evidence="11" type="ORF">ACFQPS_12900</name>
</gene>
<dbReference type="InterPro" id="IPR043519">
    <property type="entry name" value="NT_sf"/>
</dbReference>
<dbReference type="CDD" id="cd05401">
    <property type="entry name" value="NT_GlnE_GlnD_like"/>
    <property type="match status" value="1"/>
</dbReference>
<dbReference type="Pfam" id="PF24931">
    <property type="entry name" value="ACT_ACR9_3rd"/>
    <property type="match status" value="1"/>
</dbReference>
<keyword evidence="6 7" id="KW-0511">Multifunctional enzyme</keyword>
<sequence length="950" mass="105411">MPDTLPAALADRPSPSDHGPRERSGVPGRAAISRRLSALIVTSGRPGEDNRGADALRGAVLEVLKGALEEGRRAIRSRFEAGGRGDDCVRATARLADAIIQALADFAIHHAYPVAVATPGERFALAATGGYGRSELAPASDIDLLFLLPYKRTPRVEQLVEYMLYMLWDLGWKVGHAVRSADDCIRLSRDDVTIRTALLESRFLWGEAALFGEMKKRFAREVAANTASAFIEAKLAERDARHLKVNDSRYVLEPNLKEGKGGLRDLHTLFWIAKYAYQVDDVEDLVAQGVLLPEEAQRFAKAQNFLWTARCHLHYLTGRQEDRLTFDVQAEIARRLGYTDHAGTSGAERFMKHFFLTAKDVGDLTRIFCANLEQESRRPPRFAFLRKAFSRSGGVDGFQVDAGRLNIRHERQFRDRPLDMIRLFHLAQATDLDIHPNALRAITRALSAIGPKLREDPEANRLFLDILTGEKDPEIILRRMSEAGVLARFVPDFGRIVALMQFDMYHTFTVDEHTLFALGILHRIESGALNDEVPLASEVIHTVSSRRALYVAMMLHDIAKGRGGDHSVLGAKVAEKLCPRLGMTEEETETVAWLVRWHLIMSSTAFKRDLDDEKTVRDFVALVQSPERLKLLLCLTVADIRAVGPGRWNGWKATLLRQLYWRAKEMMSGSVFDDGRERRVSAVQAALRDALSDWPAEAVDAHLGYGYPHYWLAFDTQTLARHARLMRQADAGRAPLTLDTRVDRERGVTDVTVYTADHPGLFSRLAGALALAGATIVDARIFTMSNGMALDVFSVHAAHGGSFESPDKLARLAALVEKALAGELRMADELAKRRSATLPSRARVFKVPPRVLVDNTASTAHTVVEVNGPDRPGLLYAVTRALTGLNLQIASAKVATYGNMAVDVFYVKDVFGLKVTHEAKLTQIRQSLLDALADPDTDTRTAKPPRRKAG</sequence>
<dbReference type="EMBL" id="JBHTCM010000010">
    <property type="protein sequence ID" value="MFC7334063.1"/>
    <property type="molecule type" value="Genomic_DNA"/>
</dbReference>
<dbReference type="CDD" id="cd00077">
    <property type="entry name" value="HDc"/>
    <property type="match status" value="1"/>
</dbReference>
<dbReference type="Gene3D" id="1.10.3090.10">
    <property type="entry name" value="cca-adding enzyme, domain 2"/>
    <property type="match status" value="1"/>
</dbReference>
<keyword evidence="2 7" id="KW-0548">Nucleotidyltransferase</keyword>
<dbReference type="SUPFAM" id="SSF81593">
    <property type="entry name" value="Nucleotidyltransferase substrate binding subunit/domain"/>
    <property type="match status" value="1"/>
</dbReference>
<dbReference type="SMART" id="SM00471">
    <property type="entry name" value="HDc"/>
    <property type="match status" value="1"/>
</dbReference>
<evidence type="ECO:0000259" key="9">
    <source>
        <dbReference type="PROSITE" id="PS51671"/>
    </source>
</evidence>
<dbReference type="EC" id="3.1.4.-" evidence="7"/>
<evidence type="ECO:0000256" key="8">
    <source>
        <dbReference type="SAM" id="MobiDB-lite"/>
    </source>
</evidence>
<evidence type="ECO:0000256" key="1">
    <source>
        <dbReference type="ARBA" id="ARBA00022679"/>
    </source>
</evidence>
<dbReference type="Proteomes" id="UP001596456">
    <property type="component" value="Unassembled WGS sequence"/>
</dbReference>
<dbReference type="CDD" id="cd04900">
    <property type="entry name" value="ACT_UUR-like_1"/>
    <property type="match status" value="1"/>
</dbReference>
<dbReference type="SUPFAM" id="SSF55021">
    <property type="entry name" value="ACT-like"/>
    <property type="match status" value="2"/>
</dbReference>
<dbReference type="PROSITE" id="PS51671">
    <property type="entry name" value="ACT"/>
    <property type="match status" value="2"/>
</dbReference>
<evidence type="ECO:0000259" key="10">
    <source>
        <dbReference type="PROSITE" id="PS51831"/>
    </source>
</evidence>
<comment type="caution">
    <text evidence="7">Lacks conserved residue(s) required for the propagation of feature annotation.</text>
</comment>
<dbReference type="Pfam" id="PF01966">
    <property type="entry name" value="HD"/>
    <property type="match status" value="1"/>
</dbReference>
<feature type="compositionally biased region" description="Basic and acidic residues" evidence="8">
    <location>
        <begin position="14"/>
        <end position="24"/>
    </location>
</feature>
<dbReference type="NCBIfam" id="NF003467">
    <property type="entry name" value="PRK05092.1"/>
    <property type="match status" value="1"/>
</dbReference>
<evidence type="ECO:0000256" key="3">
    <source>
        <dbReference type="ARBA" id="ARBA00022737"/>
    </source>
</evidence>
<dbReference type="PIRSF" id="PIRSF006288">
    <property type="entry name" value="PII_uridyltransf"/>
    <property type="match status" value="1"/>
</dbReference>
<evidence type="ECO:0000313" key="12">
    <source>
        <dbReference type="Proteomes" id="UP001596456"/>
    </source>
</evidence>
<evidence type="ECO:0000256" key="6">
    <source>
        <dbReference type="ARBA" id="ARBA00023268"/>
    </source>
</evidence>
<dbReference type="InterPro" id="IPR006674">
    <property type="entry name" value="HD_domain"/>
</dbReference>
<keyword evidence="3" id="KW-0677">Repeat</keyword>
<accession>A0ABW2KY53</accession>
<dbReference type="InterPro" id="IPR002912">
    <property type="entry name" value="ACT_dom"/>
</dbReference>